<reference evidence="3" key="1">
    <citation type="submission" date="2017-09" db="EMBL/GenBank/DDBJ databases">
        <title>Depth-based differentiation of microbial function through sediment-hosted aquifers and enrichment of novel symbionts in the deep terrestrial subsurface.</title>
        <authorList>
            <person name="Probst A.J."/>
            <person name="Ladd B."/>
            <person name="Jarett J.K."/>
            <person name="Geller-Mcgrath D.E."/>
            <person name="Sieber C.M.K."/>
            <person name="Emerson J.B."/>
            <person name="Anantharaman K."/>
            <person name="Thomas B.C."/>
            <person name="Malmstrom R."/>
            <person name="Stieglmeier M."/>
            <person name="Klingl A."/>
            <person name="Woyke T."/>
            <person name="Ryan C.M."/>
            <person name="Banfield J.F."/>
        </authorList>
    </citation>
    <scope>NUCLEOTIDE SEQUENCE [LARGE SCALE GENOMIC DNA]</scope>
</reference>
<evidence type="ECO:0000313" key="3">
    <source>
        <dbReference type="Proteomes" id="UP000236946"/>
    </source>
</evidence>
<feature type="region of interest" description="Disordered" evidence="1">
    <location>
        <begin position="65"/>
        <end position="84"/>
    </location>
</feature>
<feature type="compositionally biased region" description="Basic and acidic residues" evidence="1">
    <location>
        <begin position="65"/>
        <end position="76"/>
    </location>
</feature>
<gene>
    <name evidence="2" type="ORF">COU98_01165</name>
</gene>
<proteinExistence type="predicted"/>
<dbReference type="Proteomes" id="UP000236946">
    <property type="component" value="Unassembled WGS sequence"/>
</dbReference>
<dbReference type="EMBL" id="PFEN01000019">
    <property type="protein sequence ID" value="PJE69595.1"/>
    <property type="molecule type" value="Genomic_DNA"/>
</dbReference>
<accession>A0A2H9T1I2</accession>
<evidence type="ECO:0000313" key="2">
    <source>
        <dbReference type="EMBL" id="PJE69595.1"/>
    </source>
</evidence>
<name>A0A2H9T1I2_9BACT</name>
<organism evidence="2 3">
    <name type="scientific">Candidatus Staskawiczbacteria bacterium CG10_big_fil_rev_8_21_14_0_10_38_10</name>
    <dbReference type="NCBI Taxonomy" id="1974891"/>
    <lineage>
        <taxon>Bacteria</taxon>
        <taxon>Candidatus Staskawicziibacteriota</taxon>
    </lineage>
</organism>
<sequence length="186" mass="21021">MLQRIREELLKCFKSEDVEKIERFLEGFSPNGEIAVGSIFLFANERQIPVDDVLRECQKEEERNWKFQHPELRGDPDAPGGAGNQNRISLRNIYVALGIPDPYMVGTENIPKGAMMVKTYNSTYEFGPVDSKGKRTVSRAGRPIDITHCRIRFLSVGKNMVLEPAEPREPDDILQTSGVLSIKEGK</sequence>
<evidence type="ECO:0000256" key="1">
    <source>
        <dbReference type="SAM" id="MobiDB-lite"/>
    </source>
</evidence>
<protein>
    <submittedName>
        <fullName evidence="2">Uncharacterized protein</fullName>
    </submittedName>
</protein>
<comment type="caution">
    <text evidence="2">The sequence shown here is derived from an EMBL/GenBank/DDBJ whole genome shotgun (WGS) entry which is preliminary data.</text>
</comment>
<feature type="region of interest" description="Disordered" evidence="1">
    <location>
        <begin position="167"/>
        <end position="186"/>
    </location>
</feature>
<dbReference type="AlphaFoldDB" id="A0A2H9T1I2"/>